<dbReference type="InterPro" id="IPR027417">
    <property type="entry name" value="P-loop_NTPase"/>
</dbReference>
<keyword evidence="7" id="KW-0378">Hydrolase</keyword>
<dbReference type="GO" id="GO:0016787">
    <property type="term" value="F:hydrolase activity"/>
    <property type="evidence" value="ECO:0007669"/>
    <property type="project" value="InterPro"/>
</dbReference>
<accession>A0A387B958</accession>
<dbReference type="PANTHER" id="PTHR30580">
    <property type="entry name" value="PRIMOSOMAL PROTEIN N"/>
    <property type="match status" value="1"/>
</dbReference>
<dbReference type="SUPFAM" id="SSF52540">
    <property type="entry name" value="P-loop containing nucleoside triphosphate hydrolases"/>
    <property type="match status" value="1"/>
</dbReference>
<keyword evidence="4" id="KW-0227">DNA damage</keyword>
<dbReference type="GO" id="GO:0006302">
    <property type="term" value="P:double-strand break repair"/>
    <property type="evidence" value="ECO:0007669"/>
    <property type="project" value="TreeGrafter"/>
</dbReference>
<dbReference type="Pfam" id="PF04851">
    <property type="entry name" value="ResIII"/>
    <property type="match status" value="1"/>
</dbReference>
<evidence type="ECO:0000256" key="1">
    <source>
        <dbReference type="ARBA" id="ARBA00022741"/>
    </source>
</evidence>
<dbReference type="RefSeq" id="WP_120771631.1">
    <property type="nucleotide sequence ID" value="NZ_CP032627.1"/>
</dbReference>
<dbReference type="SMART" id="SM00490">
    <property type="entry name" value="HELICc"/>
    <property type="match status" value="1"/>
</dbReference>
<keyword evidence="4" id="KW-0742">SOS response</keyword>
<feature type="domain" description="Helicase ATP-binding" evidence="5">
    <location>
        <begin position="110"/>
        <end position="260"/>
    </location>
</feature>
<dbReference type="Gene3D" id="3.40.50.300">
    <property type="entry name" value="P-loop containing nucleotide triphosphate hydrolases"/>
    <property type="match status" value="2"/>
</dbReference>
<keyword evidence="8" id="KW-1185">Reference proteome</keyword>
<dbReference type="GO" id="GO:0006310">
    <property type="term" value="P:DNA recombination"/>
    <property type="evidence" value="ECO:0007669"/>
    <property type="project" value="TreeGrafter"/>
</dbReference>
<dbReference type="InterPro" id="IPR014001">
    <property type="entry name" value="Helicase_ATP-bd"/>
</dbReference>
<sequence>MKDLYGRLLLTADFNRIRHSVSKTDFNQSPTMTAVSTDSIKCLRCGSVHKKVMVQLPLGCFYCPTCINLGRVQSDESLYHFPQQNFIAHPYLLWSGKLTSEQQKIADSLITDCHQRSQILVRAVTGAGKTEMVYPIINQYLRDGKSVAVVSPRIDVCIELHKRFSRDFSCKISLLHSESQPYFRAPLVIATTHQLLRFRDAFDLLIVDEVDAFPFADNPMLYFAVENARKPDSCLVYLTATTTDFLEHQIKIGALHQLELTQRFHGGKLTVPKLLWHTKFIQCLKKQRVSRFPLLIFVPEIRFGESFTKKLKQKFPEEKIAFVSSKSKQRLNIVEDFRSGNYSILVTTSILERGVTFPEIDVFVLFAHHTNFTKSALIQIAGRVGRSSTRPDGLVYFFHEGRTRAMLKAVQEIKKSNRGGGVL</sequence>
<dbReference type="OrthoDB" id="2077914at2"/>
<dbReference type="AlphaFoldDB" id="A0A387B958"/>
<keyword evidence="1" id="KW-0547">Nucleotide-binding</keyword>
<dbReference type="InterPro" id="IPR001650">
    <property type="entry name" value="Helicase_C-like"/>
</dbReference>
<evidence type="ECO:0000259" key="5">
    <source>
        <dbReference type="PROSITE" id="PS51192"/>
    </source>
</evidence>
<keyword evidence="7" id="KW-0347">Helicase</keyword>
<evidence type="ECO:0000256" key="3">
    <source>
        <dbReference type="ARBA" id="ARBA00023125"/>
    </source>
</evidence>
<organism evidence="7 8">
    <name type="scientific">Lactococcus allomyrinae</name>
    <dbReference type="NCBI Taxonomy" id="2419773"/>
    <lineage>
        <taxon>Bacteria</taxon>
        <taxon>Bacillati</taxon>
        <taxon>Bacillota</taxon>
        <taxon>Bacilli</taxon>
        <taxon>Lactobacillales</taxon>
        <taxon>Streptococcaceae</taxon>
        <taxon>Lactococcus</taxon>
    </lineage>
</organism>
<dbReference type="GO" id="GO:0005524">
    <property type="term" value="F:ATP binding"/>
    <property type="evidence" value="ECO:0007669"/>
    <property type="project" value="UniProtKB-KW"/>
</dbReference>
<reference evidence="7 8" key="1">
    <citation type="submission" date="2018-09" db="EMBL/GenBank/DDBJ databases">
        <title>Genome sequencing of strain 1JSPR-7.</title>
        <authorList>
            <person name="Heo J."/>
            <person name="Kim S.-J."/>
            <person name="Kwon S.-W."/>
        </authorList>
    </citation>
    <scope>NUCLEOTIDE SEQUENCE [LARGE SCALE GENOMIC DNA]</scope>
    <source>
        <strain evidence="7 8">1JSPR-7</strain>
    </source>
</reference>
<evidence type="ECO:0000259" key="6">
    <source>
        <dbReference type="PROSITE" id="PS51194"/>
    </source>
</evidence>
<keyword evidence="2" id="KW-0067">ATP-binding</keyword>
<dbReference type="Proteomes" id="UP000269374">
    <property type="component" value="Chromosome"/>
</dbReference>
<feature type="domain" description="Helicase C-terminal" evidence="6">
    <location>
        <begin position="284"/>
        <end position="423"/>
    </location>
</feature>
<name>A0A387B958_9LACT</name>
<dbReference type="GO" id="GO:0009432">
    <property type="term" value="P:SOS response"/>
    <property type="evidence" value="ECO:0007669"/>
    <property type="project" value="UniProtKB-KW"/>
</dbReference>
<keyword evidence="3" id="KW-0238">DNA-binding</keyword>
<dbReference type="PROSITE" id="PS51192">
    <property type="entry name" value="HELICASE_ATP_BIND_1"/>
    <property type="match status" value="1"/>
</dbReference>
<dbReference type="EMBL" id="CP032627">
    <property type="protein sequence ID" value="AYG00243.1"/>
    <property type="molecule type" value="Genomic_DNA"/>
</dbReference>
<dbReference type="KEGG" id="lact:D7I46_03565"/>
<dbReference type="SMART" id="SM00487">
    <property type="entry name" value="DEXDc"/>
    <property type="match status" value="1"/>
</dbReference>
<dbReference type="PROSITE" id="PS51194">
    <property type="entry name" value="HELICASE_CTER"/>
    <property type="match status" value="1"/>
</dbReference>
<dbReference type="Pfam" id="PF00271">
    <property type="entry name" value="Helicase_C"/>
    <property type="match status" value="1"/>
</dbReference>
<proteinExistence type="predicted"/>
<evidence type="ECO:0000313" key="7">
    <source>
        <dbReference type="EMBL" id="AYG00243.1"/>
    </source>
</evidence>
<protein>
    <submittedName>
        <fullName evidence="7">DEAD/DEAH box helicase</fullName>
    </submittedName>
</protein>
<evidence type="ECO:0000256" key="2">
    <source>
        <dbReference type="ARBA" id="ARBA00022840"/>
    </source>
</evidence>
<evidence type="ECO:0000256" key="4">
    <source>
        <dbReference type="ARBA" id="ARBA00023236"/>
    </source>
</evidence>
<dbReference type="InterPro" id="IPR006935">
    <property type="entry name" value="Helicase/UvrB_N"/>
</dbReference>
<gene>
    <name evidence="7" type="ORF">D7I46_03565</name>
</gene>
<dbReference type="GO" id="GO:0043138">
    <property type="term" value="F:3'-5' DNA helicase activity"/>
    <property type="evidence" value="ECO:0007669"/>
    <property type="project" value="TreeGrafter"/>
</dbReference>
<dbReference type="GO" id="GO:0006270">
    <property type="term" value="P:DNA replication initiation"/>
    <property type="evidence" value="ECO:0007669"/>
    <property type="project" value="TreeGrafter"/>
</dbReference>
<evidence type="ECO:0000313" key="8">
    <source>
        <dbReference type="Proteomes" id="UP000269374"/>
    </source>
</evidence>
<dbReference type="CDD" id="cd17925">
    <property type="entry name" value="DEXDc_ComFA"/>
    <property type="match status" value="1"/>
</dbReference>
<dbReference type="GO" id="GO:0003677">
    <property type="term" value="F:DNA binding"/>
    <property type="evidence" value="ECO:0007669"/>
    <property type="project" value="UniProtKB-KW"/>
</dbReference>
<dbReference type="PANTHER" id="PTHR30580:SF1">
    <property type="entry name" value="COMF OPERON PROTEIN 1"/>
    <property type="match status" value="1"/>
</dbReference>